<dbReference type="InterPro" id="IPR054712">
    <property type="entry name" value="Cas3-like_dom"/>
</dbReference>
<evidence type="ECO:0000256" key="3">
    <source>
        <dbReference type="ARBA" id="ARBA00022723"/>
    </source>
</evidence>
<keyword evidence="7" id="KW-0067">ATP-binding</keyword>
<dbReference type="InterPro" id="IPR027417">
    <property type="entry name" value="P-loop_NTPase"/>
</dbReference>
<organism evidence="10 11">
    <name type="scientific">Legionella nautarum</name>
    <dbReference type="NCBI Taxonomy" id="45070"/>
    <lineage>
        <taxon>Bacteria</taxon>
        <taxon>Pseudomonadati</taxon>
        <taxon>Pseudomonadota</taxon>
        <taxon>Gammaproteobacteria</taxon>
        <taxon>Legionellales</taxon>
        <taxon>Legionellaceae</taxon>
        <taxon>Legionella</taxon>
    </lineage>
</organism>
<protein>
    <submittedName>
        <fullName evidence="10">CRISPR-associated nuclease/helicase Cas3 subtype I-F/YPEST</fullName>
        <ecNumber evidence="10">3.1.-.-</ecNumber>
    </submittedName>
</protein>
<evidence type="ECO:0000313" key="11">
    <source>
        <dbReference type="Proteomes" id="UP000054725"/>
    </source>
</evidence>
<evidence type="ECO:0000256" key="6">
    <source>
        <dbReference type="ARBA" id="ARBA00022806"/>
    </source>
</evidence>
<evidence type="ECO:0000313" key="10">
    <source>
        <dbReference type="EMBL" id="KTD33028.1"/>
    </source>
</evidence>
<reference evidence="10 11" key="1">
    <citation type="submission" date="2015-11" db="EMBL/GenBank/DDBJ databases">
        <title>Genomic analysis of 38 Legionella species identifies large and diverse effector repertoires.</title>
        <authorList>
            <person name="Burstein D."/>
            <person name="Amaro F."/>
            <person name="Zusman T."/>
            <person name="Lifshitz Z."/>
            <person name="Cohen O."/>
            <person name="Gilbert J.A."/>
            <person name="Pupko T."/>
            <person name="Shuman H.A."/>
            <person name="Segal G."/>
        </authorList>
    </citation>
    <scope>NUCLEOTIDE SEQUENCE [LARGE SCALE GENOMIC DNA]</scope>
    <source>
        <strain evidence="10 11">ATCC 49506</strain>
    </source>
</reference>
<dbReference type="AlphaFoldDB" id="A0A0W0WL25"/>
<keyword evidence="3" id="KW-0479">Metal-binding</keyword>
<comment type="similarity">
    <text evidence="1">In the N-terminal section; belongs to the CRISPR-associated nuclease Cas3-HD family.</text>
</comment>
<dbReference type="Gene3D" id="1.10.3210.30">
    <property type="match status" value="1"/>
</dbReference>
<comment type="similarity">
    <text evidence="2">In the central section; belongs to the CRISPR-associated helicase Cas3 family.</text>
</comment>
<keyword evidence="6 10" id="KW-0347">Helicase</keyword>
<dbReference type="OrthoDB" id="220028at2"/>
<evidence type="ECO:0000256" key="2">
    <source>
        <dbReference type="ARBA" id="ARBA00009046"/>
    </source>
</evidence>
<dbReference type="GO" id="GO:0004386">
    <property type="term" value="F:helicase activity"/>
    <property type="evidence" value="ECO:0007669"/>
    <property type="project" value="UniProtKB-KW"/>
</dbReference>
<dbReference type="Pfam" id="PF21384">
    <property type="entry name" value="Cas3_I-F_Cas2"/>
    <property type="match status" value="1"/>
</dbReference>
<feature type="domain" description="HD Cas3-type" evidence="9">
    <location>
        <begin position="102"/>
        <end position="322"/>
    </location>
</feature>
<gene>
    <name evidence="10" type="primary">cas3</name>
    <name evidence="10" type="ORF">Lnau_2676</name>
</gene>
<proteinExistence type="inferred from homology"/>
<keyword evidence="5 10" id="KW-0378">Hydrolase</keyword>
<evidence type="ECO:0000259" key="9">
    <source>
        <dbReference type="PROSITE" id="PS51643"/>
    </source>
</evidence>
<dbReference type="EMBL" id="LNYO01000024">
    <property type="protein sequence ID" value="KTD33028.1"/>
    <property type="molecule type" value="Genomic_DNA"/>
</dbReference>
<dbReference type="Proteomes" id="UP000054725">
    <property type="component" value="Unassembled WGS sequence"/>
</dbReference>
<dbReference type="Pfam" id="PF22590">
    <property type="entry name" value="Cas3-like_C_2"/>
    <property type="match status" value="1"/>
</dbReference>
<dbReference type="PROSITE" id="PS51643">
    <property type="entry name" value="HD_CAS3"/>
    <property type="match status" value="1"/>
</dbReference>
<sequence length="1125" mass="129236">MMVTFVSQCEKKALNKTRRVLDSFASRIGENTWQTIITHEGLNAVKKLLKKTASKNTAVSCHWLRSRSRSELIWIIGNRSKFNAQGIVPVHFTRKDIVNTRWENDWHYLPLIKCLAALASLFHDFGKASRYFQEKLKPESKNKLGDPLRHEWVSVLLFQAFVKNNSEVKNNSDAQWLDRLIHGDLNEMVLAQNISETPLENLPPLAGLLAWLIVSHHKLPINLNRNYKDDHLRTLDEALGQISQTWGYENRKDEKFYKAKLKQCLTFDDGLSSQSLPWLKLVKRWASKMRDCLFLLNKAMENGSWRLILYHARLSLMLGDHNYSSQGASKTWHSDMDLIANTYRKDCNGHSKGEPNQKLDEHLVGVAHSALDIAQLLPAFENELPYAYDIRALKKKSPSAFGWQDKAVEKVKEWKQSVPVAYQDKQHGFFAVNMASTGCGKTYANAKVMRALSPDCESLRFILALGLRTLTLQTGDEYRERIGLDNSELAVMIGSRAVMELHKQNKLEQKEQEDFNESAGAESMGALLDDDMIDYECVIPESRLNTVLIDERSRKFLYSPVLACTIDHLIPATECVRGGRYILPSLRLMSSDLVIDEIDDFNGADLVAIGRLIHLAGMLGRKVMISSATIPPDLAEGYLNAYREGWLLFANTRDVSFNIACAWIDEFGTQIETLSDSDTKQALKCYENYHQTFIKKRVKKLKAEPIKRKVEIVSCQHIKEFRAQVKTNEDKITIEHAYFNVIQKAIIEKHLQHAEIEPLTEKMVSIGLVRMANIDPCVALTEYLATTDWPNDIDFRVMAYHSQQVLLLRSEQEKHLDEVLKRNEKGGEIPKPFQNEIIRYHLSNSKSQHIIFILVATPVEEVGRDHDFDWAVVEPSSFRSIIQLAGRVLRHRNKIPKTPNIALMQYNLKALINADEHPAYCCPGYEQKDCLFSTHDINQLIDHKLLTEGINALPRIQRDISLKYKHNFADMEHYSISKLLTGWKIKDSAALVGPEQMQGWLTQCWWLTAYPQNYNRFRESGLDEQLFLEAECGELKFMQKTEGIPIEYVNRTAVYGIKVNQPVERILSKLWLDCDYQQLIEVIANKTNKTKSQATRIYGEISLPVYSHKIQFYQYSYQLGLSRLR</sequence>
<dbReference type="GO" id="GO:0046872">
    <property type="term" value="F:metal ion binding"/>
    <property type="evidence" value="ECO:0007669"/>
    <property type="project" value="UniProtKB-KW"/>
</dbReference>
<dbReference type="InterPro" id="IPR013395">
    <property type="entry name" value="CRISPR-assoc_Cas3_yers"/>
</dbReference>
<accession>A0A0W0WL25</accession>
<keyword evidence="8" id="KW-0051">Antiviral defense</keyword>
<dbReference type="InterPro" id="IPR006483">
    <property type="entry name" value="CRISPR-assoc_Cas3_HD"/>
</dbReference>
<dbReference type="GO" id="GO:0005524">
    <property type="term" value="F:ATP binding"/>
    <property type="evidence" value="ECO:0007669"/>
    <property type="project" value="UniProtKB-KW"/>
</dbReference>
<dbReference type="RefSeq" id="WP_058505655.1">
    <property type="nucleotide sequence ID" value="NZ_CAAAIF010000028.1"/>
</dbReference>
<dbReference type="SUPFAM" id="SSF52540">
    <property type="entry name" value="P-loop containing nucleoside triphosphate hydrolases"/>
    <property type="match status" value="1"/>
</dbReference>
<dbReference type="GO" id="GO:0016787">
    <property type="term" value="F:hydrolase activity"/>
    <property type="evidence" value="ECO:0007669"/>
    <property type="project" value="UniProtKB-KW"/>
</dbReference>
<dbReference type="InterPro" id="IPR038257">
    <property type="entry name" value="CRISPR-assoc_Cas3_HD_sf"/>
</dbReference>
<evidence type="ECO:0000256" key="4">
    <source>
        <dbReference type="ARBA" id="ARBA00022741"/>
    </source>
</evidence>
<evidence type="ECO:0000256" key="8">
    <source>
        <dbReference type="ARBA" id="ARBA00023118"/>
    </source>
</evidence>
<evidence type="ECO:0000256" key="7">
    <source>
        <dbReference type="ARBA" id="ARBA00022840"/>
    </source>
</evidence>
<evidence type="ECO:0000256" key="1">
    <source>
        <dbReference type="ARBA" id="ARBA00006847"/>
    </source>
</evidence>
<keyword evidence="11" id="KW-1185">Reference proteome</keyword>
<keyword evidence="4" id="KW-0547">Nucleotide-binding</keyword>
<dbReference type="PATRIC" id="fig|45070.6.peg.2823"/>
<name>A0A0W0WL25_9GAMM</name>
<dbReference type="STRING" id="45070.Lnau_2676"/>
<evidence type="ECO:0000256" key="5">
    <source>
        <dbReference type="ARBA" id="ARBA00022801"/>
    </source>
</evidence>
<dbReference type="NCBIfam" id="TIGR02562">
    <property type="entry name" value="cas3_yersinia"/>
    <property type="match status" value="1"/>
</dbReference>
<comment type="caution">
    <text evidence="10">The sequence shown here is derived from an EMBL/GenBank/DDBJ whole genome shotgun (WGS) entry which is preliminary data.</text>
</comment>
<dbReference type="InterPro" id="IPR048823">
    <property type="entry name" value="Cas3_I-F_Cas2"/>
</dbReference>
<dbReference type="GO" id="GO:0051607">
    <property type="term" value="P:defense response to virus"/>
    <property type="evidence" value="ECO:0007669"/>
    <property type="project" value="UniProtKB-KW"/>
</dbReference>
<dbReference type="EC" id="3.1.-.-" evidence="10"/>